<keyword evidence="1" id="KW-0472">Membrane</keyword>
<gene>
    <name evidence="5" type="ORF">B9R14_05655</name>
    <name evidence="4" type="ORF">HVS_13255</name>
</gene>
<evidence type="ECO:0000256" key="1">
    <source>
        <dbReference type="SAM" id="Phobius"/>
    </source>
</evidence>
<evidence type="ECO:0000313" key="6">
    <source>
        <dbReference type="Proteomes" id="UP000233534"/>
    </source>
</evidence>
<reference evidence="4 6" key="1">
    <citation type="submission" date="2017-12" db="EMBL/GenBank/DDBJ databases">
        <title>Complete genome sequence of Herbivorax saccincola GGR1, a novel Cellulosome-producing hydrolytic bacterium in a thermophilic biogas plant, established by Illumina and Nanopore MinION sequencing.</title>
        <authorList>
            <person name="Pechtl A."/>
            <person name="Ruckert C."/>
            <person name="Koeck D.E."/>
            <person name="Maus I."/>
            <person name="Winkler A."/>
            <person name="Kalinowski J."/>
            <person name="Puhler A."/>
            <person name="Schwarz W.W."/>
            <person name="Zverlov V.V."/>
            <person name="Schluter A."/>
            <person name="Liebl W."/>
        </authorList>
    </citation>
    <scope>NUCLEOTIDE SEQUENCE [LARGE SCALE GENOMIC DNA]</scope>
    <source>
        <strain evidence="4">GGR1</strain>
        <strain evidence="6">SR1</strain>
    </source>
</reference>
<dbReference type="Proteomes" id="UP000233534">
    <property type="component" value="Chromosome"/>
</dbReference>
<feature type="domain" description="ABC-type uncharacterised transport system" evidence="2">
    <location>
        <begin position="178"/>
        <end position="415"/>
    </location>
</feature>
<keyword evidence="6" id="KW-1185">Reference proteome</keyword>
<dbReference type="RefSeq" id="WP_101303039.1">
    <property type="nucleotide sequence ID" value="NZ_CP025197.1"/>
</dbReference>
<dbReference type="OrthoDB" id="9766228at2"/>
<dbReference type="InterPro" id="IPR055396">
    <property type="entry name" value="DUF7088"/>
</dbReference>
<proteinExistence type="predicted"/>
<evidence type="ECO:0000313" key="5">
    <source>
        <dbReference type="EMBL" id="PQQ66284.1"/>
    </source>
</evidence>
<dbReference type="Pfam" id="PF23357">
    <property type="entry name" value="DUF7088"/>
    <property type="match status" value="1"/>
</dbReference>
<evidence type="ECO:0000259" key="3">
    <source>
        <dbReference type="Pfam" id="PF23357"/>
    </source>
</evidence>
<feature type="domain" description="DUF7088" evidence="3">
    <location>
        <begin position="48"/>
        <end position="137"/>
    </location>
</feature>
<evidence type="ECO:0000313" key="7">
    <source>
        <dbReference type="Proteomes" id="UP000239720"/>
    </source>
</evidence>
<accession>A0A2K9E7R5</accession>
<dbReference type="EMBL" id="NEMB01000003">
    <property type="protein sequence ID" value="PQQ66284.1"/>
    <property type="molecule type" value="Genomic_DNA"/>
</dbReference>
<reference evidence="5 7" key="2">
    <citation type="journal article" date="2018" name="Syst. Appl. Microbiol.">
        <title>Characterization and high-quality draft genome sequence of Herbivorax saccincola A7, an anaerobic, alkaliphilic, thermophilic, cellulolytic, and xylanolytic bacterium.</title>
        <authorList>
            <person name="Aikawa S."/>
            <person name="Baramee S."/>
            <person name="Sermsathanaswadi J."/>
            <person name="Thianheng P."/>
            <person name="Tachaapaikoon C."/>
            <person name="Shikata A."/>
            <person name="Waeonukul R."/>
            <person name="Pason P."/>
            <person name="Ratanakhanokchai K."/>
            <person name="Kosugi A."/>
        </authorList>
    </citation>
    <scope>NUCLEOTIDE SEQUENCE [LARGE SCALE GENOMIC DNA]</scope>
    <source>
        <strain evidence="5 7">A7</strain>
    </source>
</reference>
<organism evidence="4 6">
    <name type="scientific">Acetivibrio saccincola</name>
    <dbReference type="NCBI Taxonomy" id="1677857"/>
    <lineage>
        <taxon>Bacteria</taxon>
        <taxon>Bacillati</taxon>
        <taxon>Bacillota</taxon>
        <taxon>Clostridia</taxon>
        <taxon>Eubacteriales</taxon>
        <taxon>Oscillospiraceae</taxon>
        <taxon>Acetivibrio</taxon>
    </lineage>
</organism>
<feature type="transmembrane region" description="Helical" evidence="1">
    <location>
        <begin position="451"/>
        <end position="472"/>
    </location>
</feature>
<name>A0A2K9E7R5_9FIRM</name>
<feature type="transmembrane region" description="Helical" evidence="1">
    <location>
        <begin position="12"/>
        <end position="33"/>
    </location>
</feature>
<dbReference type="InterPro" id="IPR019196">
    <property type="entry name" value="ABC_transp_unknown"/>
</dbReference>
<dbReference type="Proteomes" id="UP000239720">
    <property type="component" value="Unassembled WGS sequence"/>
</dbReference>
<protein>
    <submittedName>
        <fullName evidence="4">ABC-type uncharacterized transport system</fullName>
    </submittedName>
</protein>
<keyword evidence="1" id="KW-0812">Transmembrane</keyword>
<keyword evidence="1" id="KW-1133">Transmembrane helix</keyword>
<sequence>MKKIFKFFGSKNFKFSTVALLMMLCAVIITVFINMIGERTNHTWDMTENKMYSIGEQTKTIAERLDKEVEIIFLADGEKIRGGTEIASWVWHFLQNYDKFPKVSVKFIDPDTNPEIVAELKLTDTIDINKYDIIVKSGEKFKKFSANSLFTETFTGLSFSGEQEVTSAILYVTSEITPTVYFLEGHKQRDLNSEYRLLRALLEINNFDVKRLDLNHVAEVPEDAKILFCASPKVDLSIDERDKLEKYLENGGNIIFLFDPVASNSRFTNFEHILEKYDLSLYYDKVKEGNEMRHLVDMPYHILPILSGTRLFSDPAFANFQVLMPESRSINLLRNDPEGVVVTPLLTASGSAEREPFGNVETEEDLQGGPIDVAVLSEYNGENESKVLVIGNAYFITDDALERYARYYQNNLLFITQCIATVYENTSDVYIMPKTSFLDTITVNSSNAQKITGIIIFGLPLLVIVSGIAIWLRRRRL</sequence>
<dbReference type="AlphaFoldDB" id="A0A2K9E7R5"/>
<dbReference type="EMBL" id="CP025197">
    <property type="protein sequence ID" value="AUG58518.1"/>
    <property type="molecule type" value="Genomic_DNA"/>
</dbReference>
<dbReference type="Pfam" id="PF09822">
    <property type="entry name" value="ABC_transp_aux"/>
    <property type="match status" value="1"/>
</dbReference>
<evidence type="ECO:0000313" key="4">
    <source>
        <dbReference type="EMBL" id="AUG58518.1"/>
    </source>
</evidence>
<dbReference type="KEGG" id="hsc:HVS_13255"/>
<evidence type="ECO:0000259" key="2">
    <source>
        <dbReference type="Pfam" id="PF09822"/>
    </source>
</evidence>